<dbReference type="Pfam" id="PF09095">
    <property type="entry name" value="AmyA-gluTrfs_C"/>
    <property type="match status" value="1"/>
</dbReference>
<dbReference type="SUPFAM" id="SSF74650">
    <property type="entry name" value="Galactose mutarotase-like"/>
    <property type="match status" value="1"/>
</dbReference>
<dbReference type="Pfam" id="PF03065">
    <property type="entry name" value="Glyco_hydro_57"/>
    <property type="match status" value="1"/>
</dbReference>
<dbReference type="InterPro" id="IPR011330">
    <property type="entry name" value="Glyco_hydro/deAcase_b/a-brl"/>
</dbReference>
<evidence type="ECO:0000259" key="5">
    <source>
        <dbReference type="Pfam" id="PF09095"/>
    </source>
</evidence>
<dbReference type="GO" id="GO:0003824">
    <property type="term" value="F:catalytic activity"/>
    <property type="evidence" value="ECO:0007669"/>
    <property type="project" value="InterPro"/>
</dbReference>
<reference evidence="7" key="1">
    <citation type="submission" date="2014-02" db="EMBL/GenBank/DDBJ databases">
        <title>Complete genome sequence and comparative genomic analysis of the nitrogen-fixing bacterium Leptospirillum ferriphilum YSK.</title>
        <authorList>
            <person name="Guo X."/>
            <person name="Yin H."/>
            <person name="Liang Y."/>
            <person name="Hu Q."/>
            <person name="Ma L."/>
            <person name="Xiao Y."/>
            <person name="Zhang X."/>
            <person name="Qiu G."/>
            <person name="Liu X."/>
        </authorList>
    </citation>
    <scope>NUCLEOTIDE SEQUENCE [LARGE SCALE GENOMIC DNA]</scope>
    <source>
        <strain evidence="7">YSK</strain>
    </source>
</reference>
<evidence type="ECO:0000259" key="4">
    <source>
        <dbReference type="Pfam" id="PF09094"/>
    </source>
</evidence>
<dbReference type="PANTHER" id="PTHR36306">
    <property type="entry name" value="ALPHA-AMYLASE-RELATED-RELATED"/>
    <property type="match status" value="1"/>
</dbReference>
<evidence type="ECO:0000313" key="6">
    <source>
        <dbReference type="EMBL" id="AIA32029.1"/>
    </source>
</evidence>
<evidence type="ECO:0008006" key="8">
    <source>
        <dbReference type="Google" id="ProtNLM"/>
    </source>
</evidence>
<gene>
    <name evidence="6" type="ORF">Y981_12435</name>
</gene>
<dbReference type="Pfam" id="PF09094">
    <property type="entry name" value="AmyA-A_glucT_m"/>
    <property type="match status" value="1"/>
</dbReference>
<name>A0A059XTR5_9BACT</name>
<dbReference type="InterPro" id="IPR052046">
    <property type="entry name" value="GH57_Enzymes"/>
</dbReference>
<reference evidence="6 7" key="2">
    <citation type="journal article" date="2015" name="Biomed. Res. Int.">
        <title>Effects of Arsenite Resistance on the Growth and Functional Gene Expression of Leptospirillum ferriphilum and Acidithiobacillus thiooxidans in Pure Culture and Coculture.</title>
        <authorList>
            <person name="Jiang H."/>
            <person name="Liang Y."/>
            <person name="Yin H."/>
            <person name="Xiao Y."/>
            <person name="Guo X."/>
            <person name="Xu Y."/>
            <person name="Hu Q."/>
            <person name="Liu H."/>
            <person name="Liu X."/>
        </authorList>
    </citation>
    <scope>NUCLEOTIDE SEQUENCE [LARGE SCALE GENOMIC DNA]</scope>
    <source>
        <strain evidence="6 7">YSK</strain>
    </source>
</reference>
<evidence type="ECO:0000259" key="3">
    <source>
        <dbReference type="Pfam" id="PF03065"/>
    </source>
</evidence>
<feature type="domain" description="Alpha-amylase/4-alpha-glucanotransferase central" evidence="4">
    <location>
        <begin position="317"/>
        <end position="390"/>
    </location>
</feature>
<dbReference type="KEGG" id="lfp:Y981_12435"/>
<feature type="domain" description="Alpha-amylase/4-alpha-glucanotransferase C-terminal" evidence="5">
    <location>
        <begin position="407"/>
        <end position="692"/>
    </location>
</feature>
<evidence type="ECO:0000256" key="1">
    <source>
        <dbReference type="ARBA" id="ARBA00006821"/>
    </source>
</evidence>
<dbReference type="GO" id="GO:0030246">
    <property type="term" value="F:carbohydrate binding"/>
    <property type="evidence" value="ECO:0007669"/>
    <property type="project" value="InterPro"/>
</dbReference>
<accession>A0A059XTR5</accession>
<organism evidence="6 7">
    <name type="scientific">Leptospirillum ferriphilum YSK</name>
    <dbReference type="NCBI Taxonomy" id="1441628"/>
    <lineage>
        <taxon>Bacteria</taxon>
        <taxon>Pseudomonadati</taxon>
        <taxon>Nitrospirota</taxon>
        <taxon>Nitrospiria</taxon>
        <taxon>Nitrospirales</taxon>
        <taxon>Nitrospiraceae</taxon>
        <taxon>Leptospirillum</taxon>
    </lineage>
</organism>
<dbReference type="HOGENOM" id="CLU_026700_0_0_0"/>
<dbReference type="EMBL" id="CP007243">
    <property type="protein sequence ID" value="AIA32029.1"/>
    <property type="molecule type" value="Genomic_DNA"/>
</dbReference>
<keyword evidence="2" id="KW-0119">Carbohydrate metabolism</keyword>
<dbReference type="InterPro" id="IPR011013">
    <property type="entry name" value="Gal_mutarotase_sf_dom"/>
</dbReference>
<evidence type="ECO:0000313" key="7">
    <source>
        <dbReference type="Proteomes" id="UP000027059"/>
    </source>
</evidence>
<keyword evidence="7" id="KW-1185">Reference proteome</keyword>
<protein>
    <recommendedName>
        <fullName evidence="8">4-alpha-glucanotransferase</fullName>
    </recommendedName>
</protein>
<comment type="similarity">
    <text evidence="1">Belongs to the glycosyl hydrolase 57 family.</text>
</comment>
<dbReference type="InterPro" id="IPR015178">
    <property type="entry name" value="A-amylase/a-glucTrfase_central"/>
</dbReference>
<dbReference type="InterPro" id="IPR015179">
    <property type="entry name" value="A-amylase/a-glucTrfase_C"/>
</dbReference>
<sequence length="697" mass="80244">MVVAGADNRATLVMVLHHHQPVGNFPEVFRETYDRCYRPTLELLEDFPAIHVSIHLTGPLLMWMSENAPEYVDRLVRLSNRRQIEVIGGGFYEPILAMLPARDARSQVERMNAWMKDRLGVTTPGFWLAERVWQTDLPERLSGMGLGYAPVDDHHFLLAGIPPEDLHGFFRAGWLDSHLDLFPISRDLRYLIPFQLPEAFLDYMDRNGRGGRVLTYADDAEKFGVWPETYHWVWEEGYLRSLFEQMTRQSHWLRVASMGEIVAERKPSRRVLLPNASYEEMMEWALPAKMGVRLKSVRRDLEQRGILSSVQPFLRGGIFENFLVKYPDVARMYGRMLQVSDMVKSGESPEALEALMRAQGNDVYWHGLFGGIYLSNLRHEAYSNLLKAEDALIRTGKIALPSFMEGDFDQDGLEELLVLRESYTVWMSPGRGGSLTEIDDRKHFFHLTNTMTRQFETYHDRANGQEGHVSSGVIPSIHDLPTGGGDPAEICYDPRPRRPFLDGIYPRDITGEDLDQALRCEADFSNLSFRTVDRSRDNVLLKADVRIEEKMFSLSKEFHFLPESFSVRYQLTEEMSGTTSQRAEEKMWATEIPLTMLAGESHGRKLVLRDRPSEPLSWLEASDRESVRGFEGYDDWSKTRFFIDSSLPVRLVLRPIHSVSLSEKGVEKVYQGTIFFLLLPLSLLIREGWQITFSFER</sequence>
<dbReference type="AlphaFoldDB" id="A0A059XTR5"/>
<dbReference type="InterPro" id="IPR028995">
    <property type="entry name" value="Glyco_hydro_57/38_cen_sf"/>
</dbReference>
<dbReference type="Gene3D" id="2.70.98.10">
    <property type="match status" value="1"/>
</dbReference>
<dbReference type="Gene3D" id="3.20.110.20">
    <property type="match status" value="1"/>
</dbReference>
<dbReference type="CDD" id="cd10793">
    <property type="entry name" value="GH57N_TLGT_like"/>
    <property type="match status" value="1"/>
</dbReference>
<dbReference type="SUPFAM" id="SSF88688">
    <property type="entry name" value="Families 57/38 glycoside transferase middle domain"/>
    <property type="match status" value="1"/>
</dbReference>
<dbReference type="GO" id="GO:0005975">
    <property type="term" value="P:carbohydrate metabolic process"/>
    <property type="evidence" value="ECO:0007669"/>
    <property type="project" value="InterPro"/>
</dbReference>
<dbReference type="InterPro" id="IPR004300">
    <property type="entry name" value="Glyco_hydro_57_N"/>
</dbReference>
<dbReference type="SUPFAM" id="SSF88713">
    <property type="entry name" value="Glycoside hydrolase/deacetylase"/>
    <property type="match status" value="1"/>
</dbReference>
<evidence type="ECO:0000256" key="2">
    <source>
        <dbReference type="ARBA" id="ARBA00023277"/>
    </source>
</evidence>
<dbReference type="InterPro" id="IPR014718">
    <property type="entry name" value="GH-type_carb-bd"/>
</dbReference>
<proteinExistence type="inferred from homology"/>
<feature type="domain" description="Glycoside hydrolase family 57 N-terminal" evidence="3">
    <location>
        <begin position="15"/>
        <end position="269"/>
    </location>
</feature>
<dbReference type="Proteomes" id="UP000027059">
    <property type="component" value="Chromosome"/>
</dbReference>
<dbReference type="PANTHER" id="PTHR36306:SF1">
    <property type="entry name" value="ALPHA-AMYLASE-RELATED"/>
    <property type="match status" value="1"/>
</dbReference>